<dbReference type="RefSeq" id="WP_159754668.1">
    <property type="nucleotide sequence ID" value="NZ_WUQX01000001.1"/>
</dbReference>
<dbReference type="AlphaFoldDB" id="A0A7X3SL69"/>
<protein>
    <submittedName>
        <fullName evidence="1">Thioredoxin</fullName>
    </submittedName>
</protein>
<comment type="caution">
    <text evidence="1">The sequence shown here is derived from an EMBL/GenBank/DDBJ whole genome shotgun (WGS) entry which is preliminary data.</text>
</comment>
<gene>
    <name evidence="1" type="ORF">GN277_23805</name>
</gene>
<sequence length="40" mass="4192">MGICITVLGLGSMVFGIYRGEMGVVLEKAINICMECIGIG</sequence>
<name>A0A7X3SL69_9FIRM</name>
<dbReference type="Proteomes" id="UP000460412">
    <property type="component" value="Unassembled WGS sequence"/>
</dbReference>
<keyword evidence="2" id="KW-1185">Reference proteome</keyword>
<accession>A0A7X3SL69</accession>
<dbReference type="EMBL" id="WUQX01000001">
    <property type="protein sequence ID" value="MXP78264.1"/>
    <property type="molecule type" value="Genomic_DNA"/>
</dbReference>
<organism evidence="1 2">
    <name type="scientific">Sporofaciens musculi</name>
    <dbReference type="NCBI Taxonomy" id="2681861"/>
    <lineage>
        <taxon>Bacteria</taxon>
        <taxon>Bacillati</taxon>
        <taxon>Bacillota</taxon>
        <taxon>Clostridia</taxon>
        <taxon>Lachnospirales</taxon>
        <taxon>Lachnospiraceae</taxon>
        <taxon>Sporofaciens</taxon>
    </lineage>
</organism>
<dbReference type="InterPro" id="IPR047708">
    <property type="entry name" value="CD1871A-like"/>
</dbReference>
<dbReference type="NCBIfam" id="NF040920">
    <property type="entry name" value="CD1871A_fam"/>
    <property type="match status" value="1"/>
</dbReference>
<proteinExistence type="predicted"/>
<reference evidence="1 2" key="1">
    <citation type="submission" date="2019-12" db="EMBL/GenBank/DDBJ databases">
        <title>Sporaefaciens musculi gen. nov., sp. nov., a novel bacterium isolated from the caecum of an obese mouse.</title>
        <authorList>
            <person name="Rasmussen T.S."/>
            <person name="Streidl T."/>
            <person name="Hitch T.C.A."/>
            <person name="Wortmann E."/>
            <person name="Deptula P."/>
            <person name="Hansen M."/>
            <person name="Nielsen D.S."/>
            <person name="Clavel T."/>
            <person name="Vogensen F.K."/>
        </authorList>
    </citation>
    <scope>NUCLEOTIDE SEQUENCE [LARGE SCALE GENOMIC DNA]</scope>
    <source>
        <strain evidence="1 2">WCA-9-b2</strain>
    </source>
</reference>
<evidence type="ECO:0000313" key="1">
    <source>
        <dbReference type="EMBL" id="MXP78264.1"/>
    </source>
</evidence>
<evidence type="ECO:0000313" key="2">
    <source>
        <dbReference type="Proteomes" id="UP000460412"/>
    </source>
</evidence>